<dbReference type="AlphaFoldDB" id="A0A075A037"/>
<gene>
    <name evidence="1" type="ORF">T265_00975</name>
</gene>
<reference evidence="1 2" key="1">
    <citation type="submission" date="2013-11" db="EMBL/GenBank/DDBJ databases">
        <title>Opisthorchis viverrini - life in the bile duct.</title>
        <authorList>
            <person name="Young N.D."/>
            <person name="Nagarajan N."/>
            <person name="Lin S.J."/>
            <person name="Korhonen P.K."/>
            <person name="Jex A.R."/>
            <person name="Hall R.S."/>
            <person name="Safavi-Hemami H."/>
            <person name="Kaewkong W."/>
            <person name="Bertrand D."/>
            <person name="Gao S."/>
            <person name="Seet Q."/>
            <person name="Wongkham S."/>
            <person name="Teh B.T."/>
            <person name="Wongkham C."/>
            <person name="Intapan P.M."/>
            <person name="Maleewong W."/>
            <person name="Yang X."/>
            <person name="Hu M."/>
            <person name="Wang Z."/>
            <person name="Hofmann A."/>
            <person name="Sternberg P.W."/>
            <person name="Tan P."/>
            <person name="Wang J."/>
            <person name="Gasser R.B."/>
        </authorList>
    </citation>
    <scope>NUCLEOTIDE SEQUENCE [LARGE SCALE GENOMIC DNA]</scope>
</reference>
<accession>A0A075A037</accession>
<keyword evidence="2" id="KW-1185">Reference proteome</keyword>
<proteinExistence type="predicted"/>
<dbReference type="EMBL" id="KL596628">
    <property type="protein sequence ID" value="KER33078.1"/>
    <property type="molecule type" value="Genomic_DNA"/>
</dbReference>
<evidence type="ECO:0000313" key="1">
    <source>
        <dbReference type="EMBL" id="KER33078.1"/>
    </source>
</evidence>
<evidence type="ECO:0000313" key="2">
    <source>
        <dbReference type="Proteomes" id="UP000054324"/>
    </source>
</evidence>
<sequence length="226" mass="25542">MWYSTTDSVDRKVERDQMYAPLWTNYQNLNQNTQREPITGLVNQETGKSTESHQQRLQNGIQIQTVSVIAYEEPHIDEQNTTKIRRDFDVDQLKETQKFLSLKTTEADNFCSDSQRAEDAHHISLFTDATMPLAEESCGKVTQSGITATLLVNSQKATLDADDANTSTLTENCHSILKWRYYYGLERSMRTSGEADCSSCFGVSESLRVCVSVRRSTIDLTCDLSG</sequence>
<dbReference type="GeneID" id="20315163"/>
<dbReference type="KEGG" id="ovi:T265_00975"/>
<dbReference type="Proteomes" id="UP000054324">
    <property type="component" value="Unassembled WGS sequence"/>
</dbReference>
<organism evidence="1 2">
    <name type="scientific">Opisthorchis viverrini</name>
    <name type="common">Southeast Asian liver fluke</name>
    <dbReference type="NCBI Taxonomy" id="6198"/>
    <lineage>
        <taxon>Eukaryota</taxon>
        <taxon>Metazoa</taxon>
        <taxon>Spiralia</taxon>
        <taxon>Lophotrochozoa</taxon>
        <taxon>Platyhelminthes</taxon>
        <taxon>Trematoda</taxon>
        <taxon>Digenea</taxon>
        <taxon>Opisthorchiida</taxon>
        <taxon>Opisthorchiata</taxon>
        <taxon>Opisthorchiidae</taxon>
        <taxon>Opisthorchis</taxon>
    </lineage>
</organism>
<dbReference type="RefSeq" id="XP_009163154.1">
    <property type="nucleotide sequence ID" value="XM_009164890.1"/>
</dbReference>
<dbReference type="CTD" id="20315163"/>
<protein>
    <submittedName>
        <fullName evidence="1">Uncharacterized protein</fullName>
    </submittedName>
</protein>
<name>A0A075A037_OPIVI</name>